<dbReference type="InterPro" id="IPR001254">
    <property type="entry name" value="Trypsin_dom"/>
</dbReference>
<dbReference type="CDD" id="cd00190">
    <property type="entry name" value="Tryp_SPc"/>
    <property type="match status" value="1"/>
</dbReference>
<dbReference type="AlphaFoldDB" id="A0A068F775"/>
<evidence type="ECO:0000313" key="3">
    <source>
        <dbReference type="EMBL" id="AID60310.1"/>
    </source>
</evidence>
<dbReference type="InterPro" id="IPR043504">
    <property type="entry name" value="Peptidase_S1_PA_chymotrypsin"/>
</dbReference>
<dbReference type="SMART" id="SM00020">
    <property type="entry name" value="Tryp_SPc"/>
    <property type="match status" value="1"/>
</dbReference>
<keyword evidence="1" id="KW-1015">Disulfide bond</keyword>
<sequence length="158" mass="17063">IVTAAHCVQHMTKQDVMNLELRLGDHSLYQTGKVAHESRKASRVLYHKGFSMNHLRNDIALIHLSKPVEFKSNIQPVCLHTGSPGFEDGNSNADVTGWGALSEGGSQPADLRTVRVRVITKSECLQKYASSTNKPTDGMICAVSDNGEDSCQGDSGGP</sequence>
<keyword evidence="3" id="KW-0378">Hydrolase</keyword>
<dbReference type="PRINTS" id="PR00722">
    <property type="entry name" value="CHYMOTRYPSIN"/>
</dbReference>
<evidence type="ECO:0000259" key="2">
    <source>
        <dbReference type="PROSITE" id="PS50240"/>
    </source>
</evidence>
<dbReference type="PANTHER" id="PTHR24252">
    <property type="entry name" value="ACROSIN-RELATED"/>
    <property type="match status" value="1"/>
</dbReference>
<dbReference type="InterPro" id="IPR001314">
    <property type="entry name" value="Peptidase_S1A"/>
</dbReference>
<dbReference type="InterPro" id="IPR018114">
    <property type="entry name" value="TRYPSIN_HIS"/>
</dbReference>
<proteinExistence type="evidence at transcript level"/>
<dbReference type="EMBL" id="KJ512087">
    <property type="protein sequence ID" value="AID60310.1"/>
    <property type="molecule type" value="mRNA"/>
</dbReference>
<dbReference type="FunFam" id="2.40.10.10:FF:000068">
    <property type="entry name" value="transmembrane protease serine 2"/>
    <property type="match status" value="1"/>
</dbReference>
<feature type="non-terminal residue" evidence="3">
    <location>
        <position position="158"/>
    </location>
</feature>
<keyword evidence="3" id="KW-0645">Protease</keyword>
<dbReference type="InterPro" id="IPR009003">
    <property type="entry name" value="Peptidase_S1_PA"/>
</dbReference>
<dbReference type="Pfam" id="PF00089">
    <property type="entry name" value="Trypsin"/>
    <property type="match status" value="1"/>
</dbReference>
<reference evidence="3" key="2">
    <citation type="submission" date="2014-02" db="EMBL/GenBank/DDBJ databases">
        <authorList>
            <person name="Bao Y.-Y."/>
            <person name="Zhang C.-X."/>
        </authorList>
    </citation>
    <scope>NUCLEOTIDE SEQUENCE</scope>
</reference>
<protein>
    <submittedName>
        <fullName evidence="3">Serine protease 9</fullName>
    </submittedName>
</protein>
<dbReference type="GO" id="GO:0006508">
    <property type="term" value="P:proteolysis"/>
    <property type="evidence" value="ECO:0007669"/>
    <property type="project" value="UniProtKB-KW"/>
</dbReference>
<accession>A0A068F775</accession>
<feature type="domain" description="Peptidase S1" evidence="2">
    <location>
        <begin position="1"/>
        <end position="158"/>
    </location>
</feature>
<name>A0A068F775_NILLU</name>
<dbReference type="PROSITE" id="PS00134">
    <property type="entry name" value="TRYPSIN_HIS"/>
    <property type="match status" value="1"/>
</dbReference>
<dbReference type="GO" id="GO:0004252">
    <property type="term" value="F:serine-type endopeptidase activity"/>
    <property type="evidence" value="ECO:0007669"/>
    <property type="project" value="InterPro"/>
</dbReference>
<reference evidence="3" key="1">
    <citation type="journal article" date="2014" name="BMC Genomics">
        <title>Genomic insights into the serine protease gene family and expression profile analysis in the planthopper, Nilaparvata lugens.</title>
        <authorList>
            <person name="Bao Y.Y."/>
            <person name="Qin X."/>
            <person name="Yu B."/>
            <person name="Chen L.B."/>
            <person name="Wang Z.C."/>
            <person name="Zhang C.X."/>
        </authorList>
    </citation>
    <scope>NUCLEOTIDE SEQUENCE</scope>
</reference>
<feature type="non-terminal residue" evidence="3">
    <location>
        <position position="1"/>
    </location>
</feature>
<dbReference type="Gene3D" id="2.40.10.10">
    <property type="entry name" value="Trypsin-like serine proteases"/>
    <property type="match status" value="2"/>
</dbReference>
<dbReference type="PROSITE" id="PS50240">
    <property type="entry name" value="TRYPSIN_DOM"/>
    <property type="match status" value="1"/>
</dbReference>
<dbReference type="PANTHER" id="PTHR24252:SF7">
    <property type="entry name" value="HYALIN"/>
    <property type="match status" value="1"/>
</dbReference>
<evidence type="ECO:0000256" key="1">
    <source>
        <dbReference type="ARBA" id="ARBA00023157"/>
    </source>
</evidence>
<organism evidence="3">
    <name type="scientific">Nilaparvata lugens</name>
    <name type="common">Brown planthopper</name>
    <dbReference type="NCBI Taxonomy" id="108931"/>
    <lineage>
        <taxon>Eukaryota</taxon>
        <taxon>Metazoa</taxon>
        <taxon>Ecdysozoa</taxon>
        <taxon>Arthropoda</taxon>
        <taxon>Hexapoda</taxon>
        <taxon>Insecta</taxon>
        <taxon>Pterygota</taxon>
        <taxon>Neoptera</taxon>
        <taxon>Paraneoptera</taxon>
        <taxon>Hemiptera</taxon>
        <taxon>Auchenorrhyncha</taxon>
        <taxon>Fulgoroidea</taxon>
        <taxon>Delphacidae</taxon>
        <taxon>Delphacinae</taxon>
        <taxon>Nilaparvata</taxon>
    </lineage>
</organism>
<dbReference type="SUPFAM" id="SSF50494">
    <property type="entry name" value="Trypsin-like serine proteases"/>
    <property type="match status" value="1"/>
</dbReference>